<evidence type="ECO:0000259" key="4">
    <source>
        <dbReference type="PROSITE" id="PS01124"/>
    </source>
</evidence>
<comment type="caution">
    <text evidence="5">The sequence shown here is derived from an EMBL/GenBank/DDBJ whole genome shotgun (WGS) entry which is preliminary data.</text>
</comment>
<dbReference type="Gene3D" id="2.60.120.10">
    <property type="entry name" value="Jelly Rolls"/>
    <property type="match status" value="1"/>
</dbReference>
<proteinExistence type="predicted"/>
<dbReference type="AlphaFoldDB" id="A0A3D9I2N5"/>
<evidence type="ECO:0000256" key="3">
    <source>
        <dbReference type="ARBA" id="ARBA00023163"/>
    </source>
</evidence>
<dbReference type="Proteomes" id="UP000256977">
    <property type="component" value="Unassembled WGS sequence"/>
</dbReference>
<keyword evidence="1" id="KW-0805">Transcription regulation</keyword>
<evidence type="ECO:0000256" key="2">
    <source>
        <dbReference type="ARBA" id="ARBA00023125"/>
    </source>
</evidence>
<dbReference type="Pfam" id="PF07883">
    <property type="entry name" value="Cupin_2"/>
    <property type="match status" value="1"/>
</dbReference>
<protein>
    <submittedName>
        <fullName evidence="5">AraC-like DNA-binding protein</fullName>
    </submittedName>
</protein>
<keyword evidence="2 5" id="KW-0238">DNA-binding</keyword>
<feature type="domain" description="HTH araC/xylS-type" evidence="4">
    <location>
        <begin position="178"/>
        <end position="276"/>
    </location>
</feature>
<dbReference type="SMART" id="SM00342">
    <property type="entry name" value="HTH_ARAC"/>
    <property type="match status" value="1"/>
</dbReference>
<dbReference type="PANTHER" id="PTHR43280">
    <property type="entry name" value="ARAC-FAMILY TRANSCRIPTIONAL REGULATOR"/>
    <property type="match status" value="1"/>
</dbReference>
<evidence type="ECO:0000256" key="1">
    <source>
        <dbReference type="ARBA" id="ARBA00023015"/>
    </source>
</evidence>
<gene>
    <name evidence="5" type="ORF">DFP98_14362</name>
</gene>
<dbReference type="SUPFAM" id="SSF46689">
    <property type="entry name" value="Homeodomain-like"/>
    <property type="match status" value="2"/>
</dbReference>
<accession>A0A3D9I2N5</accession>
<evidence type="ECO:0000313" key="5">
    <source>
        <dbReference type="EMBL" id="RED55416.1"/>
    </source>
</evidence>
<dbReference type="InterPro" id="IPR018062">
    <property type="entry name" value="HTH_AraC-typ_CS"/>
</dbReference>
<evidence type="ECO:0000313" key="6">
    <source>
        <dbReference type="Proteomes" id="UP000256977"/>
    </source>
</evidence>
<dbReference type="RefSeq" id="WP_116065211.1">
    <property type="nucleotide sequence ID" value="NZ_QRDZ01000043.1"/>
</dbReference>
<dbReference type="SUPFAM" id="SSF51215">
    <property type="entry name" value="Regulatory protein AraC"/>
    <property type="match status" value="1"/>
</dbReference>
<dbReference type="GO" id="GO:0043565">
    <property type="term" value="F:sequence-specific DNA binding"/>
    <property type="evidence" value="ECO:0007669"/>
    <property type="project" value="InterPro"/>
</dbReference>
<dbReference type="InterPro" id="IPR037923">
    <property type="entry name" value="HTH-like"/>
</dbReference>
<keyword evidence="6" id="KW-1185">Reference proteome</keyword>
<keyword evidence="3" id="KW-0804">Transcription</keyword>
<dbReference type="Pfam" id="PF12833">
    <property type="entry name" value="HTH_18"/>
    <property type="match status" value="1"/>
</dbReference>
<dbReference type="PROSITE" id="PS01124">
    <property type="entry name" value="HTH_ARAC_FAMILY_2"/>
    <property type="match status" value="1"/>
</dbReference>
<dbReference type="InterPro" id="IPR014710">
    <property type="entry name" value="RmlC-like_jellyroll"/>
</dbReference>
<dbReference type="PANTHER" id="PTHR43280:SF28">
    <property type="entry name" value="HTH-TYPE TRANSCRIPTIONAL ACTIVATOR RHAS"/>
    <property type="match status" value="1"/>
</dbReference>
<organism evidence="5 6">
    <name type="scientific">Cohnella phaseoli</name>
    <dbReference type="NCBI Taxonomy" id="456490"/>
    <lineage>
        <taxon>Bacteria</taxon>
        <taxon>Bacillati</taxon>
        <taxon>Bacillota</taxon>
        <taxon>Bacilli</taxon>
        <taxon>Bacillales</taxon>
        <taxon>Paenibacillaceae</taxon>
        <taxon>Cohnella</taxon>
    </lineage>
</organism>
<dbReference type="EMBL" id="QRDZ01000043">
    <property type="protein sequence ID" value="RED55416.1"/>
    <property type="molecule type" value="Genomic_DNA"/>
</dbReference>
<dbReference type="GO" id="GO:0003700">
    <property type="term" value="F:DNA-binding transcription factor activity"/>
    <property type="evidence" value="ECO:0007669"/>
    <property type="project" value="InterPro"/>
</dbReference>
<sequence length="280" mass="32379">MSDMARGFITSIERFKPHTFQAEQGEGLFMSHSHEHDELTLILGGEGYYSAHDQNIKVSEGDLILIPSGLHHGFVCTEPWTGLSVHFLYAKVPAYCQYLFLNAYQKPHRLWSARLDADDRSWAEMSLSRLERGWHSEETSDNSYDLMRIAFETVLLLFHRNVVVAQDAELSSDKRIVQEVLKEIHRNYNTPITIHEIASRHYLSESMLRKKFSEAVGVSPKQYVINLRIEEAKRLLRQTGKAIEFISSEVGFTSSSRFYEQFVKSVGVTPLEWRKQHQDK</sequence>
<name>A0A3D9I2N5_9BACL</name>
<dbReference type="Gene3D" id="1.10.10.60">
    <property type="entry name" value="Homeodomain-like"/>
    <property type="match status" value="2"/>
</dbReference>
<dbReference type="PROSITE" id="PS00041">
    <property type="entry name" value="HTH_ARAC_FAMILY_1"/>
    <property type="match status" value="1"/>
</dbReference>
<reference evidence="5 6" key="1">
    <citation type="submission" date="2018-07" db="EMBL/GenBank/DDBJ databases">
        <title>Genomic Encyclopedia of Type Strains, Phase III (KMG-III): the genomes of soil and plant-associated and newly described type strains.</title>
        <authorList>
            <person name="Whitman W."/>
        </authorList>
    </citation>
    <scope>NUCLEOTIDE SEQUENCE [LARGE SCALE GENOMIC DNA]</scope>
    <source>
        <strain evidence="5 6">CECT 7287</strain>
    </source>
</reference>
<dbReference type="InterPro" id="IPR018060">
    <property type="entry name" value="HTH_AraC"/>
</dbReference>
<dbReference type="InterPro" id="IPR009057">
    <property type="entry name" value="Homeodomain-like_sf"/>
</dbReference>
<dbReference type="InterPro" id="IPR013096">
    <property type="entry name" value="Cupin_2"/>
</dbReference>
<dbReference type="OrthoDB" id="345413at2"/>